<dbReference type="InterPro" id="IPR012337">
    <property type="entry name" value="RNaseH-like_sf"/>
</dbReference>
<proteinExistence type="predicted"/>
<keyword evidence="3" id="KW-1185">Reference proteome</keyword>
<name>H5UTZ1_9MICO</name>
<dbReference type="AlphaFoldDB" id="H5UTZ1"/>
<gene>
    <name evidence="2" type="ORF">MOPEL_098_00660</name>
</gene>
<dbReference type="GO" id="GO:0004803">
    <property type="term" value="F:transposase activity"/>
    <property type="evidence" value="ECO:0007669"/>
    <property type="project" value="TreeGrafter"/>
</dbReference>
<feature type="region of interest" description="Disordered" evidence="1">
    <location>
        <begin position="1"/>
        <end position="74"/>
    </location>
</feature>
<organism evidence="2 3">
    <name type="scientific">Mobilicoccus pelagius NBRC 104925</name>
    <dbReference type="NCBI Taxonomy" id="1089455"/>
    <lineage>
        <taxon>Bacteria</taxon>
        <taxon>Bacillati</taxon>
        <taxon>Actinomycetota</taxon>
        <taxon>Actinomycetes</taxon>
        <taxon>Micrococcales</taxon>
        <taxon>Dermatophilaceae</taxon>
        <taxon>Mobilicoccus</taxon>
    </lineage>
</organism>
<feature type="compositionally biased region" description="Basic residues" evidence="1">
    <location>
        <begin position="16"/>
        <end position="25"/>
    </location>
</feature>
<feature type="compositionally biased region" description="Polar residues" evidence="1">
    <location>
        <begin position="45"/>
        <end position="55"/>
    </location>
</feature>
<feature type="compositionally biased region" description="Basic and acidic residues" evidence="1">
    <location>
        <begin position="1"/>
        <end position="15"/>
    </location>
</feature>
<evidence type="ECO:0008006" key="4">
    <source>
        <dbReference type="Google" id="ProtNLM"/>
    </source>
</evidence>
<dbReference type="GO" id="GO:0005829">
    <property type="term" value="C:cytosol"/>
    <property type="evidence" value="ECO:0007669"/>
    <property type="project" value="TreeGrafter"/>
</dbReference>
<dbReference type="STRING" id="1089455.MOPEL_098_00660"/>
<comment type="caution">
    <text evidence="2">The sequence shown here is derived from an EMBL/GenBank/DDBJ whole genome shotgun (WGS) entry which is preliminary data.</text>
</comment>
<protein>
    <recommendedName>
        <fullName evidence="4">Transposase</fullName>
    </recommendedName>
</protein>
<dbReference type="Proteomes" id="UP000004367">
    <property type="component" value="Unassembled WGS sequence"/>
</dbReference>
<accession>H5UTZ1</accession>
<evidence type="ECO:0000313" key="3">
    <source>
        <dbReference type="Proteomes" id="UP000004367"/>
    </source>
</evidence>
<dbReference type="InterPro" id="IPR051917">
    <property type="entry name" value="Transposase-Integrase"/>
</dbReference>
<dbReference type="EMBL" id="BAFE01000075">
    <property type="protein sequence ID" value="GAB49199.1"/>
    <property type="molecule type" value="Genomic_DNA"/>
</dbReference>
<dbReference type="eggNOG" id="COG2826">
    <property type="taxonomic scope" value="Bacteria"/>
</dbReference>
<dbReference type="PANTHER" id="PTHR10948">
    <property type="entry name" value="TRANSPOSASE"/>
    <property type="match status" value="1"/>
</dbReference>
<dbReference type="SUPFAM" id="SSF53098">
    <property type="entry name" value="Ribonuclease H-like"/>
    <property type="match status" value="1"/>
</dbReference>
<dbReference type="PANTHER" id="PTHR10948:SF23">
    <property type="entry name" value="TRANSPOSASE INSI FOR INSERTION SEQUENCE ELEMENT IS30A-RELATED"/>
    <property type="match status" value="1"/>
</dbReference>
<evidence type="ECO:0000256" key="1">
    <source>
        <dbReference type="SAM" id="MobiDB-lite"/>
    </source>
</evidence>
<evidence type="ECO:0000313" key="2">
    <source>
        <dbReference type="EMBL" id="GAB49199.1"/>
    </source>
</evidence>
<reference evidence="2 3" key="1">
    <citation type="submission" date="2012-02" db="EMBL/GenBank/DDBJ databases">
        <title>Whole genome shotgun sequence of Mobilicoccus pelagius NBRC 104925.</title>
        <authorList>
            <person name="Yoshida Y."/>
            <person name="Hosoyama A."/>
            <person name="Tsuchikane K."/>
            <person name="Katsumata H."/>
            <person name="Yamazaki S."/>
            <person name="Fujita N."/>
        </authorList>
    </citation>
    <scope>NUCLEOTIDE SEQUENCE [LARGE SCALE GENOMIC DNA]</scope>
    <source>
        <strain evidence="2 3">NBRC 104925</strain>
    </source>
</reference>
<sequence>MALADRVDLALGDRHRTTRPRRVLTTRRPAAQPSKDPHVEKPVQTGRSTTPNSTRAAKFTPEPKHRIRTVDQGSGEHGTYTLVWEEPENTNGLLREFFPKGTDLSIHSQTDLDNVAYLLNGRPRQTLDFDTPAEVLDRMLTEAGEALTG</sequence>
<dbReference type="GO" id="GO:0032196">
    <property type="term" value="P:transposition"/>
    <property type="evidence" value="ECO:0007669"/>
    <property type="project" value="TreeGrafter"/>
</dbReference>